<evidence type="ECO:0000313" key="3">
    <source>
        <dbReference type="EMBL" id="SNT24754.1"/>
    </source>
</evidence>
<gene>
    <name evidence="3" type="ORF">SAMN05216276_103062</name>
</gene>
<dbReference type="InterPro" id="IPR007569">
    <property type="entry name" value="DUF559"/>
</dbReference>
<dbReference type="AlphaFoldDB" id="A0A239L5D6"/>
<sequence length="392" mass="41850">MCLHGTNADTIALSLDPLPDDAPAVVTYFADDTRSVAEMVTSVLCELEKAAISLFPAWLPGAEGIDGPGGAGRSAVRALALRTASVTGHFGPFLADLAERSLHGVDLAEPSLRNAGPAGSSPGRAEPEGLPFRGAEPSSRGVDPARSPLHGSSPPSARRTRRSARFTPEVRVVGLARVLAASFGRSQASILVHVPTGLSATAEEVLVAGCEWLAHRGELGVWLTGAPLVTVDRVETMTVRLPPAVVSLARDLPEPAVRRPPAARVARTVTYPAVIGIPHPASIAEQALETALISRDWATGRAWNQTYQSNPLTNPVRLDLLWRDERCVVEVDGPEHGAPLKYAADRQRDVQLQLDGYAVLRFTNVQVMTDTAAVINQIKRFLQNRRLEALEG</sequence>
<dbReference type="SUPFAM" id="SSF52980">
    <property type="entry name" value="Restriction endonuclease-like"/>
    <property type="match status" value="1"/>
</dbReference>
<evidence type="ECO:0000259" key="2">
    <source>
        <dbReference type="Pfam" id="PF04480"/>
    </source>
</evidence>
<evidence type="ECO:0000256" key="1">
    <source>
        <dbReference type="SAM" id="MobiDB-lite"/>
    </source>
</evidence>
<evidence type="ECO:0000313" key="4">
    <source>
        <dbReference type="Proteomes" id="UP000198282"/>
    </source>
</evidence>
<feature type="region of interest" description="Disordered" evidence="1">
    <location>
        <begin position="109"/>
        <end position="164"/>
    </location>
</feature>
<reference evidence="3 4" key="1">
    <citation type="submission" date="2017-06" db="EMBL/GenBank/DDBJ databases">
        <authorList>
            <person name="Kim H.J."/>
            <person name="Triplett B.A."/>
        </authorList>
    </citation>
    <scope>NUCLEOTIDE SEQUENCE [LARGE SCALE GENOMIC DNA]</scope>
    <source>
        <strain evidence="3 4">CGMCC 4.2132</strain>
    </source>
</reference>
<dbReference type="EMBL" id="FZOD01000030">
    <property type="protein sequence ID" value="SNT24754.1"/>
    <property type="molecule type" value="Genomic_DNA"/>
</dbReference>
<keyword evidence="4" id="KW-1185">Reference proteome</keyword>
<dbReference type="Proteomes" id="UP000198282">
    <property type="component" value="Unassembled WGS sequence"/>
</dbReference>
<protein>
    <recommendedName>
        <fullName evidence="2">DUF559 domain-containing protein</fullName>
    </recommendedName>
</protein>
<accession>A0A239L5D6</accession>
<feature type="domain" description="DUF559" evidence="2">
    <location>
        <begin position="318"/>
        <end position="382"/>
    </location>
</feature>
<organism evidence="3 4">
    <name type="scientific">Streptosporangium subroseum</name>
    <dbReference type="NCBI Taxonomy" id="106412"/>
    <lineage>
        <taxon>Bacteria</taxon>
        <taxon>Bacillati</taxon>
        <taxon>Actinomycetota</taxon>
        <taxon>Actinomycetes</taxon>
        <taxon>Streptosporangiales</taxon>
        <taxon>Streptosporangiaceae</taxon>
        <taxon>Streptosporangium</taxon>
    </lineage>
</organism>
<proteinExistence type="predicted"/>
<dbReference type="Pfam" id="PF04480">
    <property type="entry name" value="DUF559"/>
    <property type="match status" value="1"/>
</dbReference>
<dbReference type="Gene3D" id="3.40.960.10">
    <property type="entry name" value="VSR Endonuclease"/>
    <property type="match status" value="1"/>
</dbReference>
<name>A0A239L5D6_9ACTN</name>
<dbReference type="InterPro" id="IPR011335">
    <property type="entry name" value="Restrct_endonuc-II-like"/>
</dbReference>